<name>A0AAE3D0Q3_9HYPH</name>
<accession>A0AAE3D0Q3</accession>
<dbReference type="EMBL" id="JAICBX010000002">
    <property type="protein sequence ID" value="MBW8637237.1"/>
    <property type="molecule type" value="Genomic_DNA"/>
</dbReference>
<comment type="caution">
    <text evidence="2">The sequence shown here is derived from an EMBL/GenBank/DDBJ whole genome shotgun (WGS) entry which is preliminary data.</text>
</comment>
<proteinExistence type="predicted"/>
<dbReference type="PROSITE" id="PS51257">
    <property type="entry name" value="PROKAR_LIPOPROTEIN"/>
    <property type="match status" value="1"/>
</dbReference>
<dbReference type="RefSeq" id="WP_220227961.1">
    <property type="nucleotide sequence ID" value="NZ_JAICBX010000002.1"/>
</dbReference>
<organism evidence="2 3">
    <name type="scientific">Flavimaribacter sediminis</name>
    <dbReference type="NCBI Taxonomy" id="2865987"/>
    <lineage>
        <taxon>Bacteria</taxon>
        <taxon>Pseudomonadati</taxon>
        <taxon>Pseudomonadota</taxon>
        <taxon>Alphaproteobacteria</taxon>
        <taxon>Hyphomicrobiales</taxon>
        <taxon>Rhizobiaceae</taxon>
        <taxon>Flavimaribacter</taxon>
    </lineage>
</organism>
<feature type="chain" id="PRO_5042171634" evidence="1">
    <location>
        <begin position="21"/>
        <end position="49"/>
    </location>
</feature>
<dbReference type="Proteomes" id="UP001196509">
    <property type="component" value="Unassembled WGS sequence"/>
</dbReference>
<keyword evidence="1" id="KW-0732">Signal</keyword>
<keyword evidence="3" id="KW-1185">Reference proteome</keyword>
<evidence type="ECO:0000313" key="3">
    <source>
        <dbReference type="Proteomes" id="UP001196509"/>
    </source>
</evidence>
<evidence type="ECO:0000256" key="1">
    <source>
        <dbReference type="SAM" id="SignalP"/>
    </source>
</evidence>
<dbReference type="AlphaFoldDB" id="A0AAE3D0Q3"/>
<protein>
    <submittedName>
        <fullName evidence="2">Entericidin</fullName>
    </submittedName>
</protein>
<sequence>MKRFGLLSVLILALGLAACANTIKGAGRDTANAVDATKQAGEEVADAIE</sequence>
<evidence type="ECO:0000313" key="2">
    <source>
        <dbReference type="EMBL" id="MBW8637237.1"/>
    </source>
</evidence>
<reference evidence="2" key="1">
    <citation type="submission" date="2021-08" db="EMBL/GenBank/DDBJ databases">
        <title>Hoeflea bacterium WL0058 sp. nov., isolated from the sediment.</title>
        <authorList>
            <person name="Wang L."/>
            <person name="Zhang D."/>
        </authorList>
    </citation>
    <scope>NUCLEOTIDE SEQUENCE</scope>
    <source>
        <strain evidence="2">WL0058</strain>
    </source>
</reference>
<gene>
    <name evidence="2" type="ORF">K1W69_08560</name>
</gene>
<feature type="signal peptide" evidence="1">
    <location>
        <begin position="1"/>
        <end position="20"/>
    </location>
</feature>